<feature type="domain" description="Cyclin-like" evidence="6">
    <location>
        <begin position="492"/>
        <end position="576"/>
    </location>
</feature>
<dbReference type="Pfam" id="PF00134">
    <property type="entry name" value="Cyclin_N"/>
    <property type="match status" value="1"/>
</dbReference>
<evidence type="ECO:0000256" key="1">
    <source>
        <dbReference type="ARBA" id="ARBA00022618"/>
    </source>
</evidence>
<feature type="region of interest" description="Disordered" evidence="5">
    <location>
        <begin position="199"/>
        <end position="284"/>
    </location>
</feature>
<dbReference type="SUPFAM" id="SSF47954">
    <property type="entry name" value="Cyclin-like"/>
    <property type="match status" value="2"/>
</dbReference>
<keyword evidence="9" id="KW-1185">Reference proteome</keyword>
<evidence type="ECO:0000256" key="4">
    <source>
        <dbReference type="RuleBase" id="RU000383"/>
    </source>
</evidence>
<keyword evidence="1" id="KW-0132">Cell division</keyword>
<dbReference type="InterPro" id="IPR039361">
    <property type="entry name" value="Cyclin"/>
</dbReference>
<gene>
    <name evidence="8" type="ORF">ESCO_000593</name>
</gene>
<dbReference type="PANTHER" id="PTHR10177">
    <property type="entry name" value="CYCLINS"/>
    <property type="match status" value="1"/>
</dbReference>
<dbReference type="Gene3D" id="1.10.472.10">
    <property type="entry name" value="Cyclin-like"/>
    <property type="match status" value="2"/>
</dbReference>
<dbReference type="AlphaFoldDB" id="A0A0M9VTG9"/>
<dbReference type="SMART" id="SM01332">
    <property type="entry name" value="Cyclin_C"/>
    <property type="match status" value="1"/>
</dbReference>
<feature type="compositionally biased region" description="Polar residues" evidence="5">
    <location>
        <begin position="199"/>
        <end position="213"/>
    </location>
</feature>
<keyword evidence="3" id="KW-0131">Cell cycle</keyword>
<dbReference type="InterPro" id="IPR048258">
    <property type="entry name" value="Cyclins_cyclin-box"/>
</dbReference>
<feature type="domain" description="Cyclin-like" evidence="6">
    <location>
        <begin position="589"/>
        <end position="670"/>
    </location>
</feature>
<dbReference type="CDD" id="cd20568">
    <property type="entry name" value="CYCLIN_CLBs_yeast_rpt1"/>
    <property type="match status" value="1"/>
</dbReference>
<sequence>MLAAPVTGFRGQAKRAAFGDVTNLSKGLLSSAHDDHNKPAKPSAPAIAALHLLPPSHPPSSTTATSTTTTTTTAKSTTTATKTKGTATTNPAAAASATTTTTTTTAKPPSHMSAGQTKENAPFSSRDTHPITHTHTRAHGSLSRPAQRPSTLPTNKTKAALPENRQIQDAASRKPVTTSAGAQDTSANLCKFDFDIPTQQEPHQQHARSNAVSNRKMPVFQPPADAPPRQARHHKSQPQLKQQPQPQQQAQQQLQQQPPLRRTQSKPETADPQSESSSTADSTRTSIGSLAMTATGGEPPSDPAYLESLCISIDSESRVIASDKSSDDLIDLAIKLPEISEEPPSDISFKDYPALSFSEAEEAWDYDDDDDDDDEEEEEENDDDDYDEHEQAYTTTYSTKTRDLTTANVTCMLAPRVTARVQLELDNARLEVERTRPPEDIEEEAWDVSMVAEYGDEIFAYMRELEVRMSPNPDYMDIQSEIQWSMRSVLMDWVVQVHNRFNLLPETLFLTVNYIDRFLSCKVVSIGKLQLVGATAILVASKYEEINCPSLEEIVYMVDGGYTTEEVLKAERFMLSMLSFELGWPGPMSFLRRVSKADDYDLETRTLAKYFMELTIMDERFVASPPSFVAAGAHCLSRLILNKGYWTKHHVHYSGYTWSQLKSLVTMMIECCENPKQHHGAIFDKYKEKRFREASLLVQQAMDAGFALPHHPRPVRRPAAQPALLGGGLLDQPRTGVFLPV</sequence>
<dbReference type="SUPFAM" id="SSF81995">
    <property type="entry name" value="beta-sandwich domain of Sec23/24"/>
    <property type="match status" value="1"/>
</dbReference>
<feature type="region of interest" description="Disordered" evidence="5">
    <location>
        <begin position="51"/>
        <end position="182"/>
    </location>
</feature>
<feature type="region of interest" description="Disordered" evidence="5">
    <location>
        <begin position="360"/>
        <end position="389"/>
    </location>
</feature>
<dbReference type="STRING" id="150374.A0A0M9VTG9"/>
<dbReference type="GO" id="GO:0051301">
    <property type="term" value="P:cell division"/>
    <property type="evidence" value="ECO:0007669"/>
    <property type="project" value="UniProtKB-KW"/>
</dbReference>
<dbReference type="InterPro" id="IPR004367">
    <property type="entry name" value="Cyclin_C-dom"/>
</dbReference>
<dbReference type="SMART" id="SM00385">
    <property type="entry name" value="CYCLIN"/>
    <property type="match status" value="2"/>
</dbReference>
<feature type="compositionally biased region" description="Polar residues" evidence="5">
    <location>
        <begin position="271"/>
        <end position="284"/>
    </location>
</feature>
<dbReference type="OrthoDB" id="5590282at2759"/>
<feature type="compositionally biased region" description="Polar residues" evidence="5">
    <location>
        <begin position="165"/>
        <end position="182"/>
    </location>
</feature>
<feature type="compositionally biased region" description="Low complexity" evidence="5">
    <location>
        <begin position="237"/>
        <end position="260"/>
    </location>
</feature>
<protein>
    <submittedName>
        <fullName evidence="8">G2/mitotic-specific cyclin-4</fullName>
    </submittedName>
</protein>
<comment type="similarity">
    <text evidence="4">Belongs to the cyclin family.</text>
</comment>
<dbReference type="EMBL" id="LGSR01000020">
    <property type="protein sequence ID" value="KOS18655.1"/>
    <property type="molecule type" value="Genomic_DNA"/>
</dbReference>
<evidence type="ECO:0000313" key="8">
    <source>
        <dbReference type="EMBL" id="KOS18655.1"/>
    </source>
</evidence>
<feature type="compositionally biased region" description="Polar residues" evidence="5">
    <location>
        <begin position="148"/>
        <end position="157"/>
    </location>
</feature>
<feature type="domain" description="Cyclin C-terminal" evidence="7">
    <location>
        <begin position="585"/>
        <end position="700"/>
    </location>
</feature>
<evidence type="ECO:0000313" key="9">
    <source>
        <dbReference type="Proteomes" id="UP000053831"/>
    </source>
</evidence>
<dbReference type="PROSITE" id="PS00292">
    <property type="entry name" value="CYCLINS"/>
    <property type="match status" value="1"/>
</dbReference>
<evidence type="ECO:0000259" key="7">
    <source>
        <dbReference type="SMART" id="SM01332"/>
    </source>
</evidence>
<keyword evidence="2 4" id="KW-0195">Cyclin</keyword>
<dbReference type="InterPro" id="IPR006671">
    <property type="entry name" value="Cyclin_N"/>
</dbReference>
<evidence type="ECO:0000256" key="5">
    <source>
        <dbReference type="SAM" id="MobiDB-lite"/>
    </source>
</evidence>
<feature type="compositionally biased region" description="Low complexity" evidence="5">
    <location>
        <begin position="51"/>
        <end position="111"/>
    </location>
</feature>
<evidence type="ECO:0000256" key="3">
    <source>
        <dbReference type="ARBA" id="ARBA00023306"/>
    </source>
</evidence>
<proteinExistence type="inferred from homology"/>
<reference evidence="8 9" key="1">
    <citation type="submission" date="2015-07" db="EMBL/GenBank/DDBJ databases">
        <title>The genome of the fungus Escovopsis weberi, a specialized disease agent of ant agriculture.</title>
        <authorList>
            <person name="de Man T.J."/>
            <person name="Stajich J.E."/>
            <person name="Kubicek C.P."/>
            <person name="Chenthamara K."/>
            <person name="Atanasova L."/>
            <person name="Druzhinina I.S."/>
            <person name="Birnbaum S."/>
            <person name="Barribeau S.M."/>
            <person name="Teiling C."/>
            <person name="Suen G."/>
            <person name="Currie C."/>
            <person name="Gerardo N.M."/>
        </authorList>
    </citation>
    <scope>NUCLEOTIDE SEQUENCE [LARGE SCALE GENOMIC DNA]</scope>
</reference>
<dbReference type="FunFam" id="1.10.472.10:FF:000001">
    <property type="entry name" value="G2/mitotic-specific cyclin"/>
    <property type="match status" value="1"/>
</dbReference>
<dbReference type="Pfam" id="PF02984">
    <property type="entry name" value="Cyclin_C"/>
    <property type="match status" value="1"/>
</dbReference>
<accession>A0A0M9VTG9</accession>
<dbReference type="Proteomes" id="UP000053831">
    <property type="component" value="Unassembled WGS sequence"/>
</dbReference>
<evidence type="ECO:0000256" key="2">
    <source>
        <dbReference type="ARBA" id="ARBA00023127"/>
    </source>
</evidence>
<dbReference type="InterPro" id="IPR013763">
    <property type="entry name" value="Cyclin-like_dom"/>
</dbReference>
<comment type="caution">
    <text evidence="8">The sequence shown here is derived from an EMBL/GenBank/DDBJ whole genome shotgun (WGS) entry which is preliminary data.</text>
</comment>
<feature type="compositionally biased region" description="Polar residues" evidence="5">
    <location>
        <begin position="113"/>
        <end position="125"/>
    </location>
</feature>
<dbReference type="InterPro" id="IPR036915">
    <property type="entry name" value="Cyclin-like_sf"/>
</dbReference>
<evidence type="ECO:0000259" key="6">
    <source>
        <dbReference type="SMART" id="SM00385"/>
    </source>
</evidence>
<name>A0A0M9VTG9_ESCWE</name>
<organism evidence="8 9">
    <name type="scientific">Escovopsis weberi</name>
    <dbReference type="NCBI Taxonomy" id="150374"/>
    <lineage>
        <taxon>Eukaryota</taxon>
        <taxon>Fungi</taxon>
        <taxon>Dikarya</taxon>
        <taxon>Ascomycota</taxon>
        <taxon>Pezizomycotina</taxon>
        <taxon>Sordariomycetes</taxon>
        <taxon>Hypocreomycetidae</taxon>
        <taxon>Hypocreales</taxon>
        <taxon>Hypocreaceae</taxon>
        <taxon>Escovopsis</taxon>
    </lineage>
</organism>
<feature type="compositionally biased region" description="Acidic residues" evidence="5">
    <location>
        <begin position="360"/>
        <end position="388"/>
    </location>
</feature>
<dbReference type="CDD" id="cd20512">
    <property type="entry name" value="CYCLIN_CLBs_yeast_rpt2"/>
    <property type="match status" value="1"/>
</dbReference>